<protein>
    <submittedName>
        <fullName evidence="2">Uncharacterized protein</fullName>
    </submittedName>
</protein>
<evidence type="ECO:0000256" key="1">
    <source>
        <dbReference type="SAM" id="MobiDB-lite"/>
    </source>
</evidence>
<feature type="non-terminal residue" evidence="2">
    <location>
        <position position="308"/>
    </location>
</feature>
<dbReference type="OrthoDB" id="1923159at2759"/>
<organism evidence="2 3">
    <name type="scientific">Rhizopus stolonifer</name>
    <name type="common">Rhizopus nigricans</name>
    <dbReference type="NCBI Taxonomy" id="4846"/>
    <lineage>
        <taxon>Eukaryota</taxon>
        <taxon>Fungi</taxon>
        <taxon>Fungi incertae sedis</taxon>
        <taxon>Mucoromycota</taxon>
        <taxon>Mucoromycotina</taxon>
        <taxon>Mucoromycetes</taxon>
        <taxon>Mucorales</taxon>
        <taxon>Mucorineae</taxon>
        <taxon>Rhizopodaceae</taxon>
        <taxon>Rhizopus</taxon>
    </lineage>
</organism>
<evidence type="ECO:0000313" key="3">
    <source>
        <dbReference type="Proteomes" id="UP000253551"/>
    </source>
</evidence>
<dbReference type="EMBL" id="PJQM01004214">
    <property type="protein sequence ID" value="RCH85277.1"/>
    <property type="molecule type" value="Genomic_DNA"/>
</dbReference>
<dbReference type="STRING" id="4846.A0A367J5Q1"/>
<proteinExistence type="predicted"/>
<accession>A0A367J5Q1</accession>
<gene>
    <name evidence="2" type="ORF">CU098_008326</name>
</gene>
<feature type="non-terminal residue" evidence="2">
    <location>
        <position position="1"/>
    </location>
</feature>
<feature type="compositionally biased region" description="Low complexity" evidence="1">
    <location>
        <begin position="280"/>
        <end position="291"/>
    </location>
</feature>
<dbReference type="AlphaFoldDB" id="A0A367J5Q1"/>
<comment type="caution">
    <text evidence="2">The sequence shown here is derived from an EMBL/GenBank/DDBJ whole genome shotgun (WGS) entry which is preliminary data.</text>
</comment>
<feature type="region of interest" description="Disordered" evidence="1">
    <location>
        <begin position="268"/>
        <end position="308"/>
    </location>
</feature>
<dbReference type="Proteomes" id="UP000253551">
    <property type="component" value="Unassembled WGS sequence"/>
</dbReference>
<name>A0A367J5Q1_RHIST</name>
<reference evidence="2 3" key="1">
    <citation type="journal article" date="2018" name="G3 (Bethesda)">
        <title>Phylogenetic and Phylogenomic Definition of Rhizopus Species.</title>
        <authorList>
            <person name="Gryganskyi A.P."/>
            <person name="Golan J."/>
            <person name="Dolatabadi S."/>
            <person name="Mondo S."/>
            <person name="Robb S."/>
            <person name="Idnurm A."/>
            <person name="Muszewska A."/>
            <person name="Steczkiewicz K."/>
            <person name="Masonjones S."/>
            <person name="Liao H.L."/>
            <person name="Gajdeczka M.T."/>
            <person name="Anike F."/>
            <person name="Vuek A."/>
            <person name="Anishchenko I.M."/>
            <person name="Voigt K."/>
            <person name="de Hoog G.S."/>
            <person name="Smith M.E."/>
            <person name="Heitman J."/>
            <person name="Vilgalys R."/>
            <person name="Stajich J.E."/>
        </authorList>
    </citation>
    <scope>NUCLEOTIDE SEQUENCE [LARGE SCALE GENOMIC DNA]</scope>
    <source>
        <strain evidence="2 3">LSU 92-RS-03</strain>
    </source>
</reference>
<keyword evidence="3" id="KW-1185">Reference proteome</keyword>
<evidence type="ECO:0000313" key="2">
    <source>
        <dbReference type="EMBL" id="RCH85277.1"/>
    </source>
</evidence>
<sequence>GMLNTRASLTPIQGPLYQISIRSQKLLVEYLTEFSSLIIKERGKTNDTNEYPLSLSDIDLLEIIYHILSNMDEKSQMLASIHTDFWKILVNSFFEKSSNNIYHTLFYRIFILLVSSYDEMTIAIIINESCLIQRLVDEYQNKAKKTDTRGYSLLILNHLRLMSDAQQSNTVTEIIANHTCYQSFLPTLRNDTLTQFQRIYSWELDGPRPPAHFGPSPPIQATHFSPYVGTMPLITNINNADYDGIDLGSEFAHSLGFNGTVGREEGFETPSEYLSRRNSDLSISSSQSSGSGPPVDMLFESLTPEEVT</sequence>